<organism evidence="3 4">
    <name type="scientific">Solirubrobacter phytolaccae</name>
    <dbReference type="NCBI Taxonomy" id="1404360"/>
    <lineage>
        <taxon>Bacteria</taxon>
        <taxon>Bacillati</taxon>
        <taxon>Actinomycetota</taxon>
        <taxon>Thermoleophilia</taxon>
        <taxon>Solirubrobacterales</taxon>
        <taxon>Solirubrobacteraceae</taxon>
        <taxon>Solirubrobacter</taxon>
    </lineage>
</organism>
<dbReference type="AlphaFoldDB" id="A0A9X3N833"/>
<accession>A0A9X3N833</accession>
<dbReference type="InterPro" id="IPR034733">
    <property type="entry name" value="AcCoA_carboxyl_beta"/>
</dbReference>
<dbReference type="EMBL" id="JAPDDP010000025">
    <property type="protein sequence ID" value="MDA0181690.1"/>
    <property type="molecule type" value="Genomic_DNA"/>
</dbReference>
<proteinExistence type="predicted"/>
<evidence type="ECO:0000259" key="2">
    <source>
        <dbReference type="PROSITE" id="PS50989"/>
    </source>
</evidence>
<name>A0A9X3N833_9ACTN</name>
<dbReference type="PROSITE" id="PS50989">
    <property type="entry name" value="COA_CT_CTER"/>
    <property type="match status" value="1"/>
</dbReference>
<dbReference type="RefSeq" id="WP_270026039.1">
    <property type="nucleotide sequence ID" value="NZ_JAPDDP010000025.1"/>
</dbReference>
<reference evidence="3" key="1">
    <citation type="submission" date="2022-10" db="EMBL/GenBank/DDBJ databases">
        <title>The WGS of Solirubrobacter phytolaccae KCTC 29190.</title>
        <authorList>
            <person name="Jiang Z."/>
        </authorList>
    </citation>
    <scope>NUCLEOTIDE SEQUENCE</scope>
    <source>
        <strain evidence="3">KCTC 29190</strain>
    </source>
</reference>
<dbReference type="InterPro" id="IPR011762">
    <property type="entry name" value="COA_CT_N"/>
</dbReference>
<dbReference type="InterPro" id="IPR029045">
    <property type="entry name" value="ClpP/crotonase-like_dom_sf"/>
</dbReference>
<dbReference type="Gene3D" id="3.90.226.10">
    <property type="entry name" value="2-enoyl-CoA Hydratase, Chain A, domain 1"/>
    <property type="match status" value="2"/>
</dbReference>
<dbReference type="GO" id="GO:0009317">
    <property type="term" value="C:acetyl-CoA carboxylase complex"/>
    <property type="evidence" value="ECO:0007669"/>
    <property type="project" value="TreeGrafter"/>
</dbReference>
<dbReference type="PANTHER" id="PTHR43842">
    <property type="entry name" value="PROPIONYL-COA CARBOXYLASE BETA CHAIN"/>
    <property type="match status" value="1"/>
</dbReference>
<evidence type="ECO:0000313" key="3">
    <source>
        <dbReference type="EMBL" id="MDA0181690.1"/>
    </source>
</evidence>
<gene>
    <name evidence="3" type="ORF">OJ997_15395</name>
</gene>
<dbReference type="InterPro" id="IPR011763">
    <property type="entry name" value="COA_CT_C"/>
</dbReference>
<sequence length="497" mass="52223">MKDSHPDLSAIADGHVADADDIPRDDLKALRPLQRLRLLGDENSLQLIRSRVTSIRMGEKAREGDGVLGGALRIAGRPVFGFAQDSAYAGGSLGAQHADTIVRVQQLARRTRVPVIGFVESGGARMQEGLEALNGYARIFSEHVALSGQVPQISVITGTSAGGGSYSPALTDFVVMTEAASMFLTGPAVVREVTGEQVTAAELGGPKVHGRNGVCHFTVATDIDAIFLVRQLLSYLPANAWESPPTALPAEPSGPDPGGVVPLDSRRAYDVRAAIDGIVDAGSRLESSVDWAPNLVTTFARIEGCPVGIVANQPKHLGGVIDADASQKGARFVRTCNAFGIPLVVLVDTPGFLPGSAQESRGVIRHGAELLHAFAASTVPRFTVVLRKAFGGAYITMNSKDLGADLYLAWSRAELGIMGAEQAVGVVHRRALAAAADPAAEQRRLAESYAAEHLGAQAAARLGAVDEVIRPGETRSRLAWALATIAPGYPRAHTNRA</sequence>
<dbReference type="InterPro" id="IPR051047">
    <property type="entry name" value="AccD/PCCB"/>
</dbReference>
<evidence type="ECO:0000313" key="4">
    <source>
        <dbReference type="Proteomes" id="UP001147653"/>
    </source>
</evidence>
<dbReference type="Proteomes" id="UP001147653">
    <property type="component" value="Unassembled WGS sequence"/>
</dbReference>
<dbReference type="Pfam" id="PF01039">
    <property type="entry name" value="Carboxyl_trans"/>
    <property type="match status" value="1"/>
</dbReference>
<protein>
    <submittedName>
        <fullName evidence="3">Methylmalonyl-CoA carboxyltransferase</fullName>
    </submittedName>
</protein>
<dbReference type="SUPFAM" id="SSF52096">
    <property type="entry name" value="ClpP/crotonase"/>
    <property type="match status" value="2"/>
</dbReference>
<feature type="domain" description="CoA carboxyltransferase C-terminal" evidence="2">
    <location>
        <begin position="240"/>
        <end position="497"/>
    </location>
</feature>
<dbReference type="PROSITE" id="PS50980">
    <property type="entry name" value="COA_CT_NTER"/>
    <property type="match status" value="1"/>
</dbReference>
<feature type="domain" description="CoA carboxyltransferase N-terminal" evidence="1">
    <location>
        <begin position="1"/>
        <end position="248"/>
    </location>
</feature>
<dbReference type="GO" id="GO:0004658">
    <property type="term" value="F:propionyl-CoA carboxylase activity"/>
    <property type="evidence" value="ECO:0007669"/>
    <property type="project" value="TreeGrafter"/>
</dbReference>
<dbReference type="PANTHER" id="PTHR43842:SF2">
    <property type="entry name" value="PROPIONYL-COA CARBOXYLASE BETA CHAIN, MITOCHONDRIAL"/>
    <property type="match status" value="1"/>
</dbReference>
<keyword evidence="4" id="KW-1185">Reference proteome</keyword>
<evidence type="ECO:0000259" key="1">
    <source>
        <dbReference type="PROSITE" id="PS50980"/>
    </source>
</evidence>
<comment type="caution">
    <text evidence="3">The sequence shown here is derived from an EMBL/GenBank/DDBJ whole genome shotgun (WGS) entry which is preliminary data.</text>
</comment>